<keyword evidence="4 6" id="KW-1133">Transmembrane helix</keyword>
<evidence type="ECO:0000256" key="4">
    <source>
        <dbReference type="ARBA" id="ARBA00022989"/>
    </source>
</evidence>
<evidence type="ECO:0000256" key="5">
    <source>
        <dbReference type="ARBA" id="ARBA00023136"/>
    </source>
</evidence>
<evidence type="ECO:0000256" key="3">
    <source>
        <dbReference type="ARBA" id="ARBA00022692"/>
    </source>
</evidence>
<dbReference type="KEGG" id="mru:mru_0248"/>
<dbReference type="GO" id="GO:0016413">
    <property type="term" value="F:O-acetyltransferase activity"/>
    <property type="evidence" value="ECO:0007669"/>
    <property type="project" value="TreeGrafter"/>
</dbReference>
<comment type="subcellular location">
    <subcellularLocation>
        <location evidence="1">Cell membrane</location>
        <topology evidence="1">Multi-pass membrane protein</topology>
    </subcellularLocation>
</comment>
<keyword evidence="8" id="KW-0012">Acyltransferase</keyword>
<evidence type="ECO:0000256" key="1">
    <source>
        <dbReference type="ARBA" id="ARBA00004651"/>
    </source>
</evidence>
<keyword evidence="9" id="KW-1185">Reference proteome</keyword>
<evidence type="ECO:0000256" key="2">
    <source>
        <dbReference type="ARBA" id="ARBA00022475"/>
    </source>
</evidence>
<sequence>MDALRALAIICVIAIHAYACSRNFVISELVGNLPSLNWIIIQFSGNTFRIGVDLFLMLSGALSLGRDWKMKDFFAHRFPRIVYPFLFWSILLGTIFLLLSYYDSFNVISSFDLVSIANYFYGVFMGIIDFAKPYWYFWMILGIYLIMPVFNKWILHSDLDDLLYFLFFWLITCLFDYTLGVEFPIRLSYFTSPIGLVVLGYYLRYTRRIILNNQYFALFLIIFSSLLMLVLSAIYSTDTHFYNFNIYSILVSMEVIGVFLLFKNFYKFNLNIGFFSRPDGFFNKSVYALARYSYGIFLIHNAFICVLVHYLGNTGIPPVLYMIILFVVSLLCSVIVMAVLSRIPYLNRVIGVK</sequence>
<protein>
    <submittedName>
        <fullName evidence="8">Acyltransferase</fullName>
    </submittedName>
</protein>
<dbReference type="GeneID" id="8769888"/>
<name>D3DZE5_METRM</name>
<dbReference type="InterPro" id="IPR002656">
    <property type="entry name" value="Acyl_transf_3_dom"/>
</dbReference>
<dbReference type="PATRIC" id="fig|634498.28.peg.251"/>
<organism evidence="8 9">
    <name type="scientific">Methanobrevibacter ruminantium (strain ATCC 35063 / DSM 1093 / JCM 13430 / OCM 146 / M1)</name>
    <name type="common">Methanobacterium ruminantium</name>
    <dbReference type="NCBI Taxonomy" id="634498"/>
    <lineage>
        <taxon>Archaea</taxon>
        <taxon>Methanobacteriati</taxon>
        <taxon>Methanobacteriota</taxon>
        <taxon>Methanomada group</taxon>
        <taxon>Methanobacteria</taxon>
        <taxon>Methanobacteriales</taxon>
        <taxon>Methanobacteriaceae</taxon>
        <taxon>Methanobrevibacter</taxon>
    </lineage>
</organism>
<feature type="transmembrane region" description="Helical" evidence="6">
    <location>
        <begin position="162"/>
        <end position="179"/>
    </location>
</feature>
<gene>
    <name evidence="8" type="ordered locus">mru_0248</name>
</gene>
<feature type="transmembrane region" description="Helical" evidence="6">
    <location>
        <begin position="81"/>
        <end position="102"/>
    </location>
</feature>
<keyword evidence="2" id="KW-1003">Cell membrane</keyword>
<keyword evidence="8" id="KW-0808">Transferase</keyword>
<dbReference type="Pfam" id="PF01757">
    <property type="entry name" value="Acyl_transf_3"/>
    <property type="match status" value="1"/>
</dbReference>
<evidence type="ECO:0000313" key="8">
    <source>
        <dbReference type="EMBL" id="ADC46100.1"/>
    </source>
</evidence>
<accession>D3DZE5</accession>
<dbReference type="PANTHER" id="PTHR40074">
    <property type="entry name" value="O-ACETYLTRANSFERASE WECH"/>
    <property type="match status" value="1"/>
</dbReference>
<feature type="transmembrane region" description="Helical" evidence="6">
    <location>
        <begin position="241"/>
        <end position="262"/>
    </location>
</feature>
<dbReference type="OrthoDB" id="78366at2157"/>
<dbReference type="Proteomes" id="UP000008680">
    <property type="component" value="Chromosome"/>
</dbReference>
<feature type="transmembrane region" description="Helical" evidence="6">
    <location>
        <begin position="215"/>
        <end position="235"/>
    </location>
</feature>
<dbReference type="GO" id="GO:0005886">
    <property type="term" value="C:plasma membrane"/>
    <property type="evidence" value="ECO:0007669"/>
    <property type="project" value="UniProtKB-SubCell"/>
</dbReference>
<feature type="transmembrane region" description="Helical" evidence="6">
    <location>
        <begin position="292"/>
        <end position="312"/>
    </location>
</feature>
<proteinExistence type="predicted"/>
<evidence type="ECO:0000259" key="7">
    <source>
        <dbReference type="Pfam" id="PF01757"/>
    </source>
</evidence>
<dbReference type="AlphaFoldDB" id="D3DZE5"/>
<feature type="transmembrane region" description="Helical" evidence="6">
    <location>
        <begin position="318"/>
        <end position="340"/>
    </location>
</feature>
<dbReference type="GO" id="GO:0009246">
    <property type="term" value="P:enterobacterial common antigen biosynthetic process"/>
    <property type="evidence" value="ECO:0007669"/>
    <property type="project" value="TreeGrafter"/>
</dbReference>
<dbReference type="PANTHER" id="PTHR40074:SF2">
    <property type="entry name" value="O-ACETYLTRANSFERASE WECH"/>
    <property type="match status" value="1"/>
</dbReference>
<keyword evidence="5 6" id="KW-0472">Membrane</keyword>
<evidence type="ECO:0000313" key="9">
    <source>
        <dbReference type="Proteomes" id="UP000008680"/>
    </source>
</evidence>
<dbReference type="HOGENOM" id="CLU_047714_0_1_2"/>
<reference evidence="8 9" key="1">
    <citation type="journal article" date="2010" name="PLoS ONE">
        <title>The genome sequence of the rumen methanogen Methanobrevibacter ruminantium reveals new possibilities for controlling ruminant methane emissions.</title>
        <authorList>
            <person name="Leahy S.C."/>
            <person name="Kelly W.J."/>
            <person name="Altermann E."/>
            <person name="Ronimus R.S."/>
            <person name="Yeoman C.J."/>
            <person name="Pacheco D.M."/>
            <person name="Li D."/>
            <person name="Kong Z."/>
            <person name="McTavish S."/>
            <person name="Sang C."/>
            <person name="Lambie S.C."/>
            <person name="Janssen P.H."/>
            <person name="Dey D."/>
            <person name="Attwood G.T."/>
        </authorList>
    </citation>
    <scope>NUCLEOTIDE SEQUENCE [LARGE SCALE GENOMIC DNA]</scope>
    <source>
        <strain evidence="9">ATCC 35063 / DSM 1093 / JCM 13430 / OCM 146 / M1</strain>
    </source>
</reference>
<dbReference type="RefSeq" id="WP_012955056.1">
    <property type="nucleotide sequence ID" value="NC_013790.1"/>
</dbReference>
<evidence type="ECO:0000256" key="6">
    <source>
        <dbReference type="SAM" id="Phobius"/>
    </source>
</evidence>
<feature type="transmembrane region" description="Helical" evidence="6">
    <location>
        <begin position="35"/>
        <end position="60"/>
    </location>
</feature>
<keyword evidence="3 6" id="KW-0812">Transmembrane</keyword>
<feature type="domain" description="Acyltransferase 3" evidence="7">
    <location>
        <begin position="1"/>
        <end position="337"/>
    </location>
</feature>
<dbReference type="eggNOG" id="arCOG03634">
    <property type="taxonomic scope" value="Archaea"/>
</dbReference>
<feature type="transmembrane region" description="Helical" evidence="6">
    <location>
        <begin position="135"/>
        <end position="155"/>
    </location>
</feature>
<feature type="transmembrane region" description="Helical" evidence="6">
    <location>
        <begin position="185"/>
        <end position="203"/>
    </location>
</feature>
<dbReference type="EMBL" id="CP001719">
    <property type="protein sequence ID" value="ADC46100.1"/>
    <property type="molecule type" value="Genomic_DNA"/>
</dbReference>